<dbReference type="KEGG" id="tng:GSTEN00008005G001"/>
<gene>
    <name evidence="1" type="ORF">GSTENG00008005001</name>
</gene>
<name>Q4T348_TETNG</name>
<evidence type="ECO:0000313" key="1">
    <source>
        <dbReference type="EMBL" id="CAF92684.1"/>
    </source>
</evidence>
<reference evidence="1" key="1">
    <citation type="journal article" date="2004" name="Nature">
        <title>Genome duplication in the teleost fish Tetraodon nigroviridis reveals the early vertebrate proto-karyotype.</title>
        <authorList>
            <person name="Jaillon O."/>
            <person name="Aury J.-M."/>
            <person name="Brunet F."/>
            <person name="Petit J.-L."/>
            <person name="Stange-Thomann N."/>
            <person name="Mauceli E."/>
            <person name="Bouneau L."/>
            <person name="Fischer C."/>
            <person name="Ozouf-Costaz C."/>
            <person name="Bernot A."/>
            <person name="Nicaud S."/>
            <person name="Jaffe D."/>
            <person name="Fisher S."/>
            <person name="Lutfalla G."/>
            <person name="Dossat C."/>
            <person name="Segurens B."/>
            <person name="Dasilva C."/>
            <person name="Salanoubat M."/>
            <person name="Levy M."/>
            <person name="Boudet N."/>
            <person name="Castellano S."/>
            <person name="Anthouard V."/>
            <person name="Jubin C."/>
            <person name="Castelli V."/>
            <person name="Katinka M."/>
            <person name="Vacherie B."/>
            <person name="Biemont C."/>
            <person name="Skalli Z."/>
            <person name="Cattolico L."/>
            <person name="Poulain J."/>
            <person name="De Berardinis V."/>
            <person name="Cruaud C."/>
            <person name="Duprat S."/>
            <person name="Brottier P."/>
            <person name="Coutanceau J.-P."/>
            <person name="Gouzy J."/>
            <person name="Parra G."/>
            <person name="Lardier G."/>
            <person name="Chapple C."/>
            <person name="McKernan K.J."/>
            <person name="McEwan P."/>
            <person name="Bosak S."/>
            <person name="Kellis M."/>
            <person name="Volff J.-N."/>
            <person name="Guigo R."/>
            <person name="Zody M.C."/>
            <person name="Mesirov J."/>
            <person name="Lindblad-Toh K."/>
            <person name="Birren B."/>
            <person name="Nusbaum C."/>
            <person name="Kahn D."/>
            <person name="Robinson-Rechavi M."/>
            <person name="Laudet V."/>
            <person name="Schachter V."/>
            <person name="Quetier F."/>
            <person name="Saurin W."/>
            <person name="Scarpelli C."/>
            <person name="Wincker P."/>
            <person name="Lander E.S."/>
            <person name="Weissenbach J."/>
            <person name="Roest Crollius H."/>
        </authorList>
    </citation>
    <scope>NUCLEOTIDE SEQUENCE [LARGE SCALE GENOMIC DNA]</scope>
</reference>
<accession>Q4T348</accession>
<reference evidence="1" key="2">
    <citation type="submission" date="2004-02" db="EMBL/GenBank/DDBJ databases">
        <authorList>
            <consortium name="Genoscope"/>
            <consortium name="Whitehead Institute Centre for Genome Research"/>
        </authorList>
    </citation>
    <scope>NUCLEOTIDE SEQUENCE</scope>
</reference>
<sequence length="134" mass="15010">VSRRALRSLQLRPAALTCCLKSRLNPWVSLGRMENKGSCPGTCKSSALISLHFPPAISRLTHMHIYKVDFNAPFFVLFFPTCCCNEPKTNGDEEQKMVTSSQLFPLCCSSFVEIRQNLKKKKNKSNSLCSSGSY</sequence>
<organism evidence="1">
    <name type="scientific">Tetraodon nigroviridis</name>
    <name type="common">Spotted green pufferfish</name>
    <name type="synonym">Chelonodon nigroviridis</name>
    <dbReference type="NCBI Taxonomy" id="99883"/>
    <lineage>
        <taxon>Eukaryota</taxon>
        <taxon>Metazoa</taxon>
        <taxon>Chordata</taxon>
        <taxon>Craniata</taxon>
        <taxon>Vertebrata</taxon>
        <taxon>Euteleostomi</taxon>
        <taxon>Actinopterygii</taxon>
        <taxon>Neopterygii</taxon>
        <taxon>Teleostei</taxon>
        <taxon>Neoteleostei</taxon>
        <taxon>Acanthomorphata</taxon>
        <taxon>Eupercaria</taxon>
        <taxon>Tetraodontiformes</taxon>
        <taxon>Tetradontoidea</taxon>
        <taxon>Tetraodontidae</taxon>
        <taxon>Tetraodon</taxon>
    </lineage>
</organism>
<dbReference type="EMBL" id="CAAE01010119">
    <property type="protein sequence ID" value="CAF92684.1"/>
    <property type="molecule type" value="Genomic_DNA"/>
</dbReference>
<dbReference type="AlphaFoldDB" id="Q4T348"/>
<comment type="caution">
    <text evidence="1">The sequence shown here is derived from an EMBL/GenBank/DDBJ whole genome shotgun (WGS) entry which is preliminary data.</text>
</comment>
<proteinExistence type="predicted"/>
<protein>
    <submittedName>
        <fullName evidence="1">(spotted green pufferfish) hypothetical protein</fullName>
    </submittedName>
</protein>
<feature type="non-terminal residue" evidence="1">
    <location>
        <position position="134"/>
    </location>
</feature>